<reference evidence="1" key="1">
    <citation type="submission" date="2020-05" db="EMBL/GenBank/DDBJ databases">
        <title>Large-scale comparative analyses of tick genomes elucidate their genetic diversity and vector capacities.</title>
        <authorList>
            <person name="Jia N."/>
            <person name="Wang J."/>
            <person name="Shi W."/>
            <person name="Du L."/>
            <person name="Sun Y."/>
            <person name="Zhan W."/>
            <person name="Jiang J."/>
            <person name="Wang Q."/>
            <person name="Zhang B."/>
            <person name="Ji P."/>
            <person name="Sakyi L.B."/>
            <person name="Cui X."/>
            <person name="Yuan T."/>
            <person name="Jiang B."/>
            <person name="Yang W."/>
            <person name="Lam T.T.-Y."/>
            <person name="Chang Q."/>
            <person name="Ding S."/>
            <person name="Wang X."/>
            <person name="Zhu J."/>
            <person name="Ruan X."/>
            <person name="Zhao L."/>
            <person name="Wei J."/>
            <person name="Que T."/>
            <person name="Du C."/>
            <person name="Cheng J."/>
            <person name="Dai P."/>
            <person name="Han X."/>
            <person name="Huang E."/>
            <person name="Gao Y."/>
            <person name="Liu J."/>
            <person name="Shao H."/>
            <person name="Ye R."/>
            <person name="Li L."/>
            <person name="Wei W."/>
            <person name="Wang X."/>
            <person name="Wang C."/>
            <person name="Yang T."/>
            <person name="Huo Q."/>
            <person name="Li W."/>
            <person name="Guo W."/>
            <person name="Chen H."/>
            <person name="Zhou L."/>
            <person name="Ni X."/>
            <person name="Tian J."/>
            <person name="Zhou Y."/>
            <person name="Sheng Y."/>
            <person name="Liu T."/>
            <person name="Pan Y."/>
            <person name="Xia L."/>
            <person name="Li J."/>
            <person name="Zhao F."/>
            <person name="Cao W."/>
        </authorList>
    </citation>
    <scope>NUCLEOTIDE SEQUENCE</scope>
    <source>
        <strain evidence="1">Hyas-2018</strain>
    </source>
</reference>
<evidence type="ECO:0000313" key="2">
    <source>
        <dbReference type="Proteomes" id="UP000821845"/>
    </source>
</evidence>
<organism evidence="1 2">
    <name type="scientific">Hyalomma asiaticum</name>
    <name type="common">Tick</name>
    <dbReference type="NCBI Taxonomy" id="266040"/>
    <lineage>
        <taxon>Eukaryota</taxon>
        <taxon>Metazoa</taxon>
        <taxon>Ecdysozoa</taxon>
        <taxon>Arthropoda</taxon>
        <taxon>Chelicerata</taxon>
        <taxon>Arachnida</taxon>
        <taxon>Acari</taxon>
        <taxon>Parasitiformes</taxon>
        <taxon>Ixodida</taxon>
        <taxon>Ixodoidea</taxon>
        <taxon>Ixodidae</taxon>
        <taxon>Hyalomminae</taxon>
        <taxon>Hyalomma</taxon>
    </lineage>
</organism>
<gene>
    <name evidence="1" type="ORF">HPB50_014782</name>
</gene>
<proteinExistence type="predicted"/>
<comment type="caution">
    <text evidence="1">The sequence shown here is derived from an EMBL/GenBank/DDBJ whole genome shotgun (WGS) entry which is preliminary data.</text>
</comment>
<protein>
    <submittedName>
        <fullName evidence="1">Uncharacterized protein</fullName>
    </submittedName>
</protein>
<accession>A0ACB7TII5</accession>
<name>A0ACB7TII5_HYAAI</name>
<sequence length="700" mass="77968">MASPHPIMDRRVSVWADELDFDKICQRFPELLLNLPCAAKGGGDNDDRSAPTSICHILDNISLWNRVFWHIGLQLREIRGPGRLSLLRVDYWGKGGCRLLAQSHDARILFHVLLVQHACVEAAYVDDHLIEGSRLAEYRMWVVSALQKNRSLRTLIIGGHFNEYMSIRDGVFEAVASMTNLRKLDVRGSVLTPHVLLDAICPLLVDTTSLDTLSIPGLVLNESSVWRLIEALCRNCTVRNLFVHVSIVHSYMLDGVSMFSRFLDNCQPLSSLSVEGVDSGPQSTYEDLKCIISPLVHRGDLQELRLSGFLLHAECATLLAVLVSRKGGRLRSLDISGCSWRGKSSPGRRQDSASTHGEWPCHPTFTEPSCPWLGSFDSTAQVELSFLALRFSGLRPEDLRALFNTARKVESLRVISLKGVSLCDLKQVYRIIRETSMISRVRLEDTYLVDYSALSEFQEFPEALSKVGVVPLAAPSSMAFGEMVRVACVWHRVTLLNLGLTQNVLSDVHALNSLTQYLSTTALLRELRLVGCGEPLLDSTERSRNFWHSVLLEVAFKNAGIRTLWLIGLRLGKANLRFLVRELAASVTLSEFAFESGDPPENNAFLQLLVASFCNNKTITDLLVFQATDDVNEKWIVIEDVIGRNMGRLTCAAHSLVHKDRRPRCVAALSAVSNTPALLKKVDELTNVDNDKGCIGNNLE</sequence>
<evidence type="ECO:0000313" key="1">
    <source>
        <dbReference type="EMBL" id="KAH6946735.1"/>
    </source>
</evidence>
<keyword evidence="2" id="KW-1185">Reference proteome</keyword>
<dbReference type="EMBL" id="CM023481">
    <property type="protein sequence ID" value="KAH6946735.1"/>
    <property type="molecule type" value="Genomic_DNA"/>
</dbReference>
<dbReference type="Proteomes" id="UP000821845">
    <property type="component" value="Chromosome 1"/>
</dbReference>